<sequence>MGEAIAPEGDRSRAASTPRQQGRPLRPADHDIDITTRPTKRDSDIELTPEDSLEIKKGKEDKRAAIGLPHQGNGEPSEREMRHVNENALHISGLSGVSDIIAEVIAEGDVDANEFGITEQQKLAAQQKILDRKEEKLWEYTRLSNDELRNIFHLPKQVDDTDPGFASVKPIRRSIEDREELQSWMSKRKEKQMAEYKQALLERRQAEREPYQPPKEDIFKPSSSLREIKKNEGSRRTVKRTTKDDDIQERVKDAYKLMGEILADKPDLPKEPIISTSRTHKSAVSTTTGKKDMGRGDPEKVTKARNLLYKEAVRVAGENKVRQPRRFDEHDRTLVRPDDYLHLRDSFEKDREYGQIPKSTYRIDESRQVRSYLPERSRDPVHRSFDSESTGITSAYARQLERQLSLDVDKSATLERIPESSENKENEPMKDKLIEEEYYEYKPKSYTQIVKIQRPHITRKQSQRTVKTYSERLADMKASSSRKHDSDSLRAKQRLYGTKRIPGSAKTVAAGPRVVKTYTERLADMRKQGEAQTRLLRPQRRPAKRPSVNTACSSLQDKASEMSGLSFSEMDYIDGDEYTSMVDIHELEDIASVGSGSIISDIDWSVIEKMVADVK</sequence>
<feature type="compositionally biased region" description="Basic and acidic residues" evidence="1">
    <location>
        <begin position="53"/>
        <end position="64"/>
    </location>
</feature>
<dbReference type="InterPro" id="IPR028236">
    <property type="entry name" value="CPLANE1"/>
</dbReference>
<proteinExistence type="predicted"/>
<dbReference type="RefSeq" id="XP_006816148.1">
    <property type="nucleotide sequence ID" value="XM_006816085.1"/>
</dbReference>
<accession>A0ABM0M807</accession>
<gene>
    <name evidence="3" type="primary">LOC102808262</name>
</gene>
<feature type="region of interest" description="Disordered" evidence="1">
    <location>
        <begin position="267"/>
        <end position="305"/>
    </location>
</feature>
<dbReference type="Pfam" id="PF15392">
    <property type="entry name" value="Joubert"/>
    <property type="match status" value="1"/>
</dbReference>
<reference evidence="3" key="1">
    <citation type="submission" date="2025-08" db="UniProtKB">
        <authorList>
            <consortium name="RefSeq"/>
        </authorList>
    </citation>
    <scope>IDENTIFICATION</scope>
    <source>
        <tissue evidence="3">Testes</tissue>
    </source>
</reference>
<dbReference type="PANTHER" id="PTHR14492:SF4">
    <property type="entry name" value="CILIOGENESIS AND PLANAR POLARITY EFFECTOR 1"/>
    <property type="match status" value="1"/>
</dbReference>
<evidence type="ECO:0000313" key="3">
    <source>
        <dbReference type="RefSeq" id="XP_006816148.1"/>
    </source>
</evidence>
<organism evidence="2 3">
    <name type="scientific">Saccoglossus kowalevskii</name>
    <name type="common">Acorn worm</name>
    <dbReference type="NCBI Taxonomy" id="10224"/>
    <lineage>
        <taxon>Eukaryota</taxon>
        <taxon>Metazoa</taxon>
        <taxon>Hemichordata</taxon>
        <taxon>Enteropneusta</taxon>
        <taxon>Harrimaniidae</taxon>
        <taxon>Saccoglossus</taxon>
    </lineage>
</organism>
<feature type="compositionally biased region" description="Basic and acidic residues" evidence="1">
    <location>
        <begin position="26"/>
        <end position="44"/>
    </location>
</feature>
<dbReference type="PANTHER" id="PTHR14492">
    <property type="entry name" value="JBTS17"/>
    <property type="match status" value="1"/>
</dbReference>
<feature type="region of interest" description="Disordered" evidence="1">
    <location>
        <begin position="1"/>
        <end position="80"/>
    </location>
</feature>
<protein>
    <submittedName>
        <fullName evidence="3">Uncharacterized protein LOC102808262</fullName>
    </submittedName>
</protein>
<name>A0ABM0M807_SACKO</name>
<evidence type="ECO:0000313" key="2">
    <source>
        <dbReference type="Proteomes" id="UP000694865"/>
    </source>
</evidence>
<feature type="compositionally biased region" description="Basic and acidic residues" evidence="1">
    <location>
        <begin position="289"/>
        <end position="302"/>
    </location>
</feature>
<keyword evidence="2" id="KW-1185">Reference proteome</keyword>
<evidence type="ECO:0000256" key="1">
    <source>
        <dbReference type="SAM" id="MobiDB-lite"/>
    </source>
</evidence>
<dbReference type="Proteomes" id="UP000694865">
    <property type="component" value="Unplaced"/>
</dbReference>
<feature type="compositionally biased region" description="Polar residues" evidence="1">
    <location>
        <begin position="274"/>
        <end position="288"/>
    </location>
</feature>
<dbReference type="GeneID" id="102808262"/>